<feature type="coiled-coil region" evidence="1">
    <location>
        <begin position="6"/>
        <end position="47"/>
    </location>
</feature>
<dbReference type="Proteomes" id="UP001173465">
    <property type="component" value="Unassembled WGS sequence"/>
</dbReference>
<evidence type="ECO:0000313" key="2">
    <source>
        <dbReference type="EMBL" id="AKX59315.1"/>
    </source>
</evidence>
<dbReference type="Gene3D" id="1.20.5.340">
    <property type="match status" value="1"/>
</dbReference>
<keyword evidence="1" id="KW-0175">Coiled coil</keyword>
<reference evidence="3" key="2">
    <citation type="submission" date="2020-06" db="EMBL/GenBank/DDBJ databases">
        <authorList>
            <person name="Dong N."/>
        </authorList>
    </citation>
    <scope>NUCLEOTIDE SEQUENCE</scope>
    <source>
        <strain evidence="3">DF46-2-2</strain>
    </source>
</reference>
<accession>A0A0K1XD38</accession>
<evidence type="ECO:0000313" key="3">
    <source>
        <dbReference type="EMBL" id="MDM1695843.1"/>
    </source>
</evidence>
<keyword evidence="4" id="KW-1185">Reference proteome</keyword>
<evidence type="ECO:0000313" key="4">
    <source>
        <dbReference type="Proteomes" id="UP000063953"/>
    </source>
</evidence>
<dbReference type="RefSeq" id="WP_053100487.1">
    <property type="nucleotide sequence ID" value="NZ_CP012358.1"/>
</dbReference>
<reference evidence="3" key="3">
    <citation type="journal article" date="2022" name="Sci. Total Environ.">
        <title>Prevalence, transmission, and molecular epidemiology of tet(X)-positive bacteria among humans, animals, and environmental niches in China: An epidemiological, and genomic-based study.</title>
        <authorList>
            <person name="Dong N."/>
            <person name="Zeng Y."/>
            <person name="Cai C."/>
            <person name="Sun C."/>
            <person name="Lu J."/>
            <person name="Liu C."/>
            <person name="Zhou H."/>
            <person name="Sun Q."/>
            <person name="Shu L."/>
            <person name="Wang H."/>
            <person name="Wang Y."/>
            <person name="Wang S."/>
            <person name="Wu C."/>
            <person name="Chan E.W."/>
            <person name="Chen G."/>
            <person name="Shen Z."/>
            <person name="Chen S."/>
            <person name="Zhang R."/>
        </authorList>
    </citation>
    <scope>NUCLEOTIDE SEQUENCE</scope>
    <source>
        <strain evidence="3">DF46-2-2</strain>
    </source>
</reference>
<dbReference type="EMBL" id="CP012365">
    <property type="protein sequence ID" value="AKX59315.1"/>
    <property type="molecule type" value="Genomic_DNA"/>
</dbReference>
<sequence length="64" mass="7550">MSQDNLQKLLERVDQLVTQHLDLQARYQQLSEENQQLLQQHTQACATIERILVRLDALEQSDDF</sequence>
<organism evidence="2 4">
    <name type="scientific">Thiopseudomonas alkaliphila</name>
    <dbReference type="NCBI Taxonomy" id="1697053"/>
    <lineage>
        <taxon>Bacteria</taxon>
        <taxon>Pseudomonadati</taxon>
        <taxon>Pseudomonadota</taxon>
        <taxon>Gammaproteobacteria</taxon>
        <taxon>Pseudomonadales</taxon>
        <taxon>Pseudomonadaceae</taxon>
        <taxon>Thiopseudomonas</taxon>
    </lineage>
</organism>
<gene>
    <name evidence="2" type="ORF">AKN88_04710</name>
    <name evidence="3" type="ORF">HX099_04080</name>
</gene>
<dbReference type="STRING" id="1697053.AKN87_06705"/>
<protein>
    <submittedName>
        <fullName evidence="3">TIGR02449 family protein</fullName>
    </submittedName>
</protein>
<proteinExistence type="predicted"/>
<dbReference type="GeneID" id="93983959"/>
<name>A0A0K1XD38_9GAMM</name>
<reference evidence="2 4" key="1">
    <citation type="journal article" date="2015" name="Genome Announc.">
        <title>Genome Sequences of Oblitimonas alkaliphila gen. nov. sp. nov. (Proposed), a Novel Bacterium of the Pseudomonadaceae Family.</title>
        <authorList>
            <person name="Lauer A.C."/>
            <person name="Nicholson A.C."/>
            <person name="Humrighouse B.W."/>
            <person name="Emery B."/>
            <person name="Drobish A."/>
            <person name="Juieng P."/>
            <person name="Loparev V."/>
            <person name="McQuiston J.R."/>
        </authorList>
    </citation>
    <scope>NUCLEOTIDE SEQUENCE [LARGE SCALE GENOMIC DNA]</scope>
    <source>
        <strain evidence="2 4">E5571</strain>
    </source>
</reference>
<dbReference type="EMBL" id="JACANB010000002">
    <property type="protein sequence ID" value="MDM1695843.1"/>
    <property type="molecule type" value="Genomic_DNA"/>
</dbReference>
<dbReference type="AlphaFoldDB" id="A0A0K1XD38"/>
<dbReference type="Proteomes" id="UP000063953">
    <property type="component" value="Chromosome"/>
</dbReference>
<evidence type="ECO:0000256" key="1">
    <source>
        <dbReference type="SAM" id="Coils"/>
    </source>
</evidence>
<dbReference type="KEGG" id="pbb:AKN87_06705"/>